<evidence type="ECO:0000256" key="3">
    <source>
        <dbReference type="ARBA" id="ARBA00022777"/>
    </source>
</evidence>
<reference evidence="7" key="1">
    <citation type="submission" date="2021-01" db="EMBL/GenBank/DDBJ databases">
        <authorList>
            <person name="Corre E."/>
            <person name="Pelletier E."/>
            <person name="Niang G."/>
            <person name="Scheremetjew M."/>
            <person name="Finn R."/>
            <person name="Kale V."/>
            <person name="Holt S."/>
            <person name="Cochrane G."/>
            <person name="Meng A."/>
            <person name="Brown T."/>
            <person name="Cohen L."/>
        </authorList>
    </citation>
    <scope>NUCLEOTIDE SEQUENCE</scope>
    <source>
        <strain evidence="7">CCAC1681</strain>
    </source>
</reference>
<name>A0A7S0H0N0_MICPS</name>
<dbReference type="Gene3D" id="3.40.50.10330">
    <property type="entry name" value="Probable inorganic polyphosphate/atp-NAD kinase, domain 1"/>
    <property type="match status" value="1"/>
</dbReference>
<feature type="region of interest" description="Disordered" evidence="5">
    <location>
        <begin position="342"/>
        <end position="363"/>
    </location>
</feature>
<dbReference type="Gene3D" id="2.60.200.40">
    <property type="match status" value="1"/>
</dbReference>
<dbReference type="Pfam" id="PF00781">
    <property type="entry name" value="DAGK_cat"/>
    <property type="match status" value="1"/>
</dbReference>
<feature type="domain" description="DAGKc" evidence="6">
    <location>
        <begin position="91"/>
        <end position="251"/>
    </location>
</feature>
<evidence type="ECO:0000256" key="4">
    <source>
        <dbReference type="ARBA" id="ARBA00022840"/>
    </source>
</evidence>
<protein>
    <recommendedName>
        <fullName evidence="6">DAGKc domain-containing protein</fullName>
    </recommendedName>
</protein>
<keyword evidence="3" id="KW-0418">Kinase</keyword>
<dbReference type="SMART" id="SM00046">
    <property type="entry name" value="DAGKc"/>
    <property type="match status" value="1"/>
</dbReference>
<dbReference type="PANTHER" id="PTHR12358:SF31">
    <property type="entry name" value="ACYLGLYCEROL KINASE, MITOCHONDRIAL"/>
    <property type="match status" value="1"/>
</dbReference>
<dbReference type="Pfam" id="PF19279">
    <property type="entry name" value="YegS_C"/>
    <property type="match status" value="1"/>
</dbReference>
<keyword evidence="4" id="KW-0067">ATP-binding</keyword>
<dbReference type="InterPro" id="IPR016064">
    <property type="entry name" value="NAD/diacylglycerol_kinase_sf"/>
</dbReference>
<dbReference type="InterPro" id="IPR050187">
    <property type="entry name" value="Lipid_Phosphate_FormReg"/>
</dbReference>
<dbReference type="PROSITE" id="PS50146">
    <property type="entry name" value="DAGK"/>
    <property type="match status" value="1"/>
</dbReference>
<accession>A0A7S0H0N0</accession>
<dbReference type="InterPro" id="IPR001206">
    <property type="entry name" value="Diacylglycerol_kinase_cat_dom"/>
</dbReference>
<dbReference type="GO" id="GO:0001727">
    <property type="term" value="F:lipid kinase activity"/>
    <property type="evidence" value="ECO:0007669"/>
    <property type="project" value="TreeGrafter"/>
</dbReference>
<evidence type="ECO:0000256" key="5">
    <source>
        <dbReference type="SAM" id="MobiDB-lite"/>
    </source>
</evidence>
<dbReference type="InterPro" id="IPR045540">
    <property type="entry name" value="YegS/DAGK_C"/>
</dbReference>
<dbReference type="PANTHER" id="PTHR12358">
    <property type="entry name" value="SPHINGOSINE KINASE"/>
    <property type="match status" value="1"/>
</dbReference>
<dbReference type="EMBL" id="HBEN01014898">
    <property type="protein sequence ID" value="CAD8451901.1"/>
    <property type="molecule type" value="Transcribed_RNA"/>
</dbReference>
<dbReference type="GO" id="GO:0046512">
    <property type="term" value="P:sphingosine biosynthetic process"/>
    <property type="evidence" value="ECO:0007669"/>
    <property type="project" value="TreeGrafter"/>
</dbReference>
<sequence>MGTAPRVAVGDSWVDPRDVAGITRGVGPKALTLTVHTFPAKRGLWRRRRREGGKRVDREVSFETVVDLIAARDRLRGECFPANSMWLDPANDARKVMVIVNPAAGNGRGVRLYERDVEPVLRCAFGSTTDESSNTRRLEVVVTKAQGDAHAVASGLDLDAYAGVVCVGGDGTLAEVRNGLAGRGGVDGERGAERKSASLFPVGVVPTGSGNAIAKSLAFFANEPCDAASAALAVARGGTRLLDAADVFVPTSATSLTSLGEGGEDVEDVEVDVEDETSAREGKKKAPAPVAMRSLLSLSWGLFADIDIESERFRWLGGARFTAQAVVRILFPRRYEGAKLRFKPLSPSPDGGDGERSLKDTAPRAAATRAAARSLGSSVSVPCDDPVLAKQGWLELRDKSDFRGVWALNVPWGAEDMHAAPAAEPSDGAYDVIVVRGTSRLAMLFLLLAFDAGGHVSHPAVTYLKCSAFELTPGSAQDGGGGYVAVDGELVATAREASCLEVSEVSTRDASEPKSVSLLPGSPASWRVPYGPTRVRVRAGGARVFAAGGLNAADAA</sequence>
<evidence type="ECO:0000259" key="6">
    <source>
        <dbReference type="PROSITE" id="PS50146"/>
    </source>
</evidence>
<keyword evidence="1" id="KW-0808">Transferase</keyword>
<dbReference type="GO" id="GO:0005524">
    <property type="term" value="F:ATP binding"/>
    <property type="evidence" value="ECO:0007669"/>
    <property type="project" value="UniProtKB-KW"/>
</dbReference>
<dbReference type="AlphaFoldDB" id="A0A7S0H0N0"/>
<dbReference type="SUPFAM" id="SSF111331">
    <property type="entry name" value="NAD kinase/diacylglycerol kinase-like"/>
    <property type="match status" value="1"/>
</dbReference>
<organism evidence="7">
    <name type="scientific">Micromonas pusilla</name>
    <name type="common">Picoplanktonic green alga</name>
    <name type="synonym">Chromulina pusilla</name>
    <dbReference type="NCBI Taxonomy" id="38833"/>
    <lineage>
        <taxon>Eukaryota</taxon>
        <taxon>Viridiplantae</taxon>
        <taxon>Chlorophyta</taxon>
        <taxon>Mamiellophyceae</taxon>
        <taxon>Mamiellales</taxon>
        <taxon>Mamiellaceae</taxon>
        <taxon>Micromonas</taxon>
    </lineage>
</organism>
<evidence type="ECO:0000256" key="2">
    <source>
        <dbReference type="ARBA" id="ARBA00022741"/>
    </source>
</evidence>
<dbReference type="GO" id="GO:0005737">
    <property type="term" value="C:cytoplasm"/>
    <property type="evidence" value="ECO:0007669"/>
    <property type="project" value="TreeGrafter"/>
</dbReference>
<evidence type="ECO:0000313" key="7">
    <source>
        <dbReference type="EMBL" id="CAD8451901.1"/>
    </source>
</evidence>
<proteinExistence type="predicted"/>
<dbReference type="GO" id="GO:0016020">
    <property type="term" value="C:membrane"/>
    <property type="evidence" value="ECO:0007669"/>
    <property type="project" value="TreeGrafter"/>
</dbReference>
<evidence type="ECO:0000256" key="1">
    <source>
        <dbReference type="ARBA" id="ARBA00022679"/>
    </source>
</evidence>
<feature type="compositionally biased region" description="Basic and acidic residues" evidence="5">
    <location>
        <begin position="353"/>
        <end position="362"/>
    </location>
</feature>
<gene>
    <name evidence="7" type="ORF">MSP1401_LOCUS12460</name>
</gene>
<dbReference type="InterPro" id="IPR017438">
    <property type="entry name" value="ATP-NAD_kinase_N"/>
</dbReference>
<keyword evidence="2" id="KW-0547">Nucleotide-binding</keyword>